<dbReference type="Proteomes" id="UP000201838">
    <property type="component" value="Unassembled WGS sequence"/>
</dbReference>
<evidence type="ECO:0000313" key="3">
    <source>
        <dbReference type="Proteomes" id="UP000201838"/>
    </source>
</evidence>
<protein>
    <recommendedName>
        <fullName evidence="1">Hedgehog/Intein (Hint) domain-containing protein</fullName>
    </recommendedName>
</protein>
<accession>A0A238J2Z2</accession>
<name>A0A238J2Z2_9RHOB</name>
<dbReference type="InterPro" id="IPR028992">
    <property type="entry name" value="Hedgehog/Intein_dom"/>
</dbReference>
<keyword evidence="3" id="KW-1185">Reference proteome</keyword>
<evidence type="ECO:0000313" key="2">
    <source>
        <dbReference type="EMBL" id="SMX25068.1"/>
    </source>
</evidence>
<dbReference type="AlphaFoldDB" id="A0A238J2Z2"/>
<dbReference type="SUPFAM" id="SSF51294">
    <property type="entry name" value="Hedgehog/intein (Hint) domain"/>
    <property type="match status" value="1"/>
</dbReference>
<sequence length="213" mass="23722">MTMAAKITKAEKVSKTGVAGLCAGANLRTPCGPRRVEFLRVGDLVVTRDNGLQPVRMVWTRTVTAAEIAADPSLAPIFLRTRAIGPMMPQRDISVAPAHRLLIPGWRLEDEADNVACLVPARDISDLNDSIFVDRAPDEVTYYNVVFDEHQVLCANGLPVESFSPTTESLKEAPRTVREELRKLFPDLGPKFKDYPAPRYKIRERVSYIPDYA</sequence>
<dbReference type="OrthoDB" id="6305173at2"/>
<evidence type="ECO:0000259" key="1">
    <source>
        <dbReference type="Pfam" id="PF13403"/>
    </source>
</evidence>
<proteinExistence type="predicted"/>
<reference evidence="2 3" key="1">
    <citation type="submission" date="2017-05" db="EMBL/GenBank/DDBJ databases">
        <authorList>
            <person name="Song R."/>
            <person name="Chenine A.L."/>
            <person name="Ruprecht R.M."/>
        </authorList>
    </citation>
    <scope>NUCLEOTIDE SEQUENCE [LARGE SCALE GENOMIC DNA]</scope>
    <source>
        <strain evidence="2 3">CECT 8489</strain>
    </source>
</reference>
<dbReference type="EMBL" id="FXXQ01000012">
    <property type="protein sequence ID" value="SMX25068.1"/>
    <property type="molecule type" value="Genomic_DNA"/>
</dbReference>
<organism evidence="2 3">
    <name type="scientific">Boseongicola aestuarii</name>
    <dbReference type="NCBI Taxonomy" id="1470561"/>
    <lineage>
        <taxon>Bacteria</taxon>
        <taxon>Pseudomonadati</taxon>
        <taxon>Pseudomonadota</taxon>
        <taxon>Alphaproteobacteria</taxon>
        <taxon>Rhodobacterales</taxon>
        <taxon>Paracoccaceae</taxon>
        <taxon>Boseongicola</taxon>
    </lineage>
</organism>
<dbReference type="InterPro" id="IPR036844">
    <property type="entry name" value="Hint_dom_sf"/>
</dbReference>
<dbReference type="RefSeq" id="WP_093975274.1">
    <property type="nucleotide sequence ID" value="NZ_FXXQ01000012.1"/>
</dbReference>
<gene>
    <name evidence="2" type="ORF">BOA8489_03202</name>
</gene>
<dbReference type="Pfam" id="PF13403">
    <property type="entry name" value="Hint_2"/>
    <property type="match status" value="1"/>
</dbReference>
<feature type="domain" description="Hedgehog/Intein (Hint)" evidence="1">
    <location>
        <begin position="21"/>
        <end position="166"/>
    </location>
</feature>